<evidence type="ECO:0000313" key="3">
    <source>
        <dbReference type="EMBL" id="CAB4919297.1"/>
    </source>
</evidence>
<accession>A0A6J7HE74</accession>
<comment type="similarity">
    <text evidence="1">Belongs to the F420H(2)-dependent quinone reductase family.</text>
</comment>
<dbReference type="InterPro" id="IPR012349">
    <property type="entry name" value="Split_barrel_FMN-bd"/>
</dbReference>
<dbReference type="GO" id="GO:0070967">
    <property type="term" value="F:coenzyme F420 binding"/>
    <property type="evidence" value="ECO:0007669"/>
    <property type="project" value="TreeGrafter"/>
</dbReference>
<evidence type="ECO:0000256" key="1">
    <source>
        <dbReference type="ARBA" id="ARBA00008710"/>
    </source>
</evidence>
<dbReference type="GO" id="GO:0016491">
    <property type="term" value="F:oxidoreductase activity"/>
    <property type="evidence" value="ECO:0007669"/>
    <property type="project" value="InterPro"/>
</dbReference>
<dbReference type="PANTHER" id="PTHR39428">
    <property type="entry name" value="F420H(2)-DEPENDENT QUINONE REDUCTASE RV1261C"/>
    <property type="match status" value="1"/>
</dbReference>
<gene>
    <name evidence="3" type="ORF">UFOPK3610_01310</name>
</gene>
<dbReference type="GO" id="GO:0005886">
    <property type="term" value="C:plasma membrane"/>
    <property type="evidence" value="ECO:0007669"/>
    <property type="project" value="TreeGrafter"/>
</dbReference>
<dbReference type="InterPro" id="IPR004378">
    <property type="entry name" value="F420H2_quin_Rdtase"/>
</dbReference>
<name>A0A6J7HE74_9ZZZZ</name>
<evidence type="ECO:0000256" key="2">
    <source>
        <dbReference type="ARBA" id="ARBA00049106"/>
    </source>
</evidence>
<dbReference type="EMBL" id="CAFBMR010000057">
    <property type="protein sequence ID" value="CAB4919297.1"/>
    <property type="molecule type" value="Genomic_DNA"/>
</dbReference>
<sequence>MPITGEYEPSTSQWVADQVADYEASNGTRSNTVGPDNTPVVIVTMRGAKTGKVRKIGLIRVEHDGEYALVASKGGAPEHPGWYYNLLADPQVMVQDGSTPHDFIVREVSGDERATWWDRSAAVFPQYLDYAKATDREIPVLVASRVD</sequence>
<dbReference type="Gene3D" id="2.30.110.10">
    <property type="entry name" value="Electron Transport, Fmn-binding Protein, Chain A"/>
    <property type="match status" value="1"/>
</dbReference>
<dbReference type="PANTHER" id="PTHR39428:SF3">
    <property type="entry name" value="DEAZAFLAVIN-DEPENDENT NITROREDUCTASE"/>
    <property type="match status" value="1"/>
</dbReference>
<dbReference type="Pfam" id="PF04075">
    <property type="entry name" value="F420H2_quin_red"/>
    <property type="match status" value="1"/>
</dbReference>
<dbReference type="AlphaFoldDB" id="A0A6J7HE74"/>
<protein>
    <submittedName>
        <fullName evidence="3">Unannotated protein</fullName>
    </submittedName>
</protein>
<dbReference type="NCBIfam" id="TIGR00026">
    <property type="entry name" value="hi_GC_TIGR00026"/>
    <property type="match status" value="1"/>
</dbReference>
<organism evidence="3">
    <name type="scientific">freshwater metagenome</name>
    <dbReference type="NCBI Taxonomy" id="449393"/>
    <lineage>
        <taxon>unclassified sequences</taxon>
        <taxon>metagenomes</taxon>
        <taxon>ecological metagenomes</taxon>
    </lineage>
</organism>
<proteinExistence type="inferred from homology"/>
<reference evidence="3" key="1">
    <citation type="submission" date="2020-05" db="EMBL/GenBank/DDBJ databases">
        <authorList>
            <person name="Chiriac C."/>
            <person name="Salcher M."/>
            <person name="Ghai R."/>
            <person name="Kavagutti S V."/>
        </authorList>
    </citation>
    <scope>NUCLEOTIDE SEQUENCE</scope>
</reference>
<comment type="catalytic activity">
    <reaction evidence="2">
        <text>oxidized coenzyme F420-(gamma-L-Glu)(n) + a quinol + H(+) = reduced coenzyme F420-(gamma-L-Glu)(n) + a quinone</text>
        <dbReference type="Rhea" id="RHEA:39663"/>
        <dbReference type="Rhea" id="RHEA-COMP:12939"/>
        <dbReference type="Rhea" id="RHEA-COMP:14378"/>
        <dbReference type="ChEBI" id="CHEBI:15378"/>
        <dbReference type="ChEBI" id="CHEBI:24646"/>
        <dbReference type="ChEBI" id="CHEBI:132124"/>
        <dbReference type="ChEBI" id="CHEBI:133980"/>
        <dbReference type="ChEBI" id="CHEBI:139511"/>
    </reaction>
</comment>